<keyword evidence="2" id="KW-1185">Reference proteome</keyword>
<sequence>MSGYRTVSAEAVQVIATRAPIDLQIAELRRWSNERRVAGLKVGRVFNADIFLGEMMSNREKWRTGYEYSVEIIKRKEVKHRMRQQGERNNTE</sequence>
<dbReference type="EMBL" id="JARQZJ010000010">
    <property type="protein sequence ID" value="KAK9872208.1"/>
    <property type="molecule type" value="Genomic_DNA"/>
</dbReference>
<proteinExistence type="predicted"/>
<organism evidence="1 2">
    <name type="scientific">Henosepilachna vigintioctopunctata</name>
    <dbReference type="NCBI Taxonomy" id="420089"/>
    <lineage>
        <taxon>Eukaryota</taxon>
        <taxon>Metazoa</taxon>
        <taxon>Ecdysozoa</taxon>
        <taxon>Arthropoda</taxon>
        <taxon>Hexapoda</taxon>
        <taxon>Insecta</taxon>
        <taxon>Pterygota</taxon>
        <taxon>Neoptera</taxon>
        <taxon>Endopterygota</taxon>
        <taxon>Coleoptera</taxon>
        <taxon>Polyphaga</taxon>
        <taxon>Cucujiformia</taxon>
        <taxon>Coccinelloidea</taxon>
        <taxon>Coccinellidae</taxon>
        <taxon>Epilachninae</taxon>
        <taxon>Epilachnini</taxon>
        <taxon>Henosepilachna</taxon>
    </lineage>
</organism>
<accession>A0AAW1TUY7</accession>
<name>A0AAW1TUY7_9CUCU</name>
<reference evidence="1 2" key="1">
    <citation type="submission" date="2023-03" db="EMBL/GenBank/DDBJ databases">
        <title>Genome insight into feeding habits of ladybird beetles.</title>
        <authorList>
            <person name="Li H.-S."/>
            <person name="Huang Y.-H."/>
            <person name="Pang H."/>
        </authorList>
    </citation>
    <scope>NUCLEOTIDE SEQUENCE [LARGE SCALE GENOMIC DNA]</scope>
    <source>
        <strain evidence="1">SYSU_2023b</strain>
        <tissue evidence="1">Whole body</tissue>
    </source>
</reference>
<evidence type="ECO:0000313" key="2">
    <source>
        <dbReference type="Proteomes" id="UP001431783"/>
    </source>
</evidence>
<dbReference type="Proteomes" id="UP001431783">
    <property type="component" value="Unassembled WGS sequence"/>
</dbReference>
<gene>
    <name evidence="1" type="ORF">WA026_017007</name>
</gene>
<protein>
    <submittedName>
        <fullName evidence="1">Uncharacterized protein</fullName>
    </submittedName>
</protein>
<dbReference type="AlphaFoldDB" id="A0AAW1TUY7"/>
<evidence type="ECO:0000313" key="1">
    <source>
        <dbReference type="EMBL" id="KAK9872208.1"/>
    </source>
</evidence>
<comment type="caution">
    <text evidence="1">The sequence shown here is derived from an EMBL/GenBank/DDBJ whole genome shotgun (WGS) entry which is preliminary data.</text>
</comment>